<dbReference type="Proteomes" id="UP000600946">
    <property type="component" value="Unassembled WGS sequence"/>
</dbReference>
<comment type="caution">
    <text evidence="3">The sequence shown here is derived from an EMBL/GenBank/DDBJ whole genome shotgun (WGS) entry which is preliminary data.</text>
</comment>
<dbReference type="PANTHER" id="PTHR30466:SF1">
    <property type="entry name" value="FMN REDUCTASE (NADH) RUTF"/>
    <property type="match status" value="1"/>
</dbReference>
<protein>
    <recommendedName>
        <fullName evidence="2">Flavin reductase like domain-containing protein</fullName>
    </recommendedName>
</protein>
<feature type="domain" description="Flavin reductase like" evidence="2">
    <location>
        <begin position="12"/>
        <end position="158"/>
    </location>
</feature>
<accession>A0ABQ2ZM74</accession>
<dbReference type="InterPro" id="IPR012349">
    <property type="entry name" value="Split_barrel_FMN-bd"/>
</dbReference>
<name>A0ABQ2ZM74_9ACTN</name>
<evidence type="ECO:0000256" key="1">
    <source>
        <dbReference type="ARBA" id="ARBA00023002"/>
    </source>
</evidence>
<dbReference type="GeneID" id="96289146"/>
<evidence type="ECO:0000313" key="3">
    <source>
        <dbReference type="EMBL" id="GGY20015.1"/>
    </source>
</evidence>
<proteinExistence type="predicted"/>
<keyword evidence="4" id="KW-1185">Reference proteome</keyword>
<dbReference type="SMART" id="SM00903">
    <property type="entry name" value="Flavin_Reduct"/>
    <property type="match status" value="1"/>
</dbReference>
<reference evidence="4" key="1">
    <citation type="journal article" date="2019" name="Int. J. Syst. Evol. Microbiol.">
        <title>The Global Catalogue of Microorganisms (GCM) 10K type strain sequencing project: providing services to taxonomists for standard genome sequencing and annotation.</title>
        <authorList>
            <consortium name="The Broad Institute Genomics Platform"/>
            <consortium name="The Broad Institute Genome Sequencing Center for Infectious Disease"/>
            <person name="Wu L."/>
            <person name="Ma J."/>
        </authorList>
    </citation>
    <scope>NUCLEOTIDE SEQUENCE [LARGE SCALE GENOMIC DNA]</scope>
    <source>
        <strain evidence="4">JCM 4594</strain>
    </source>
</reference>
<dbReference type="RefSeq" id="WP_161249967.1">
    <property type="nucleotide sequence ID" value="NZ_BMUU01000001.1"/>
</dbReference>
<dbReference type="EMBL" id="BMUU01000001">
    <property type="protein sequence ID" value="GGY20015.1"/>
    <property type="molecule type" value="Genomic_DNA"/>
</dbReference>
<dbReference type="Gene3D" id="2.30.110.10">
    <property type="entry name" value="Electron Transport, Fmn-binding Protein, Chain A"/>
    <property type="match status" value="1"/>
</dbReference>
<sequence length="167" mass="17867">MPISPEQFREIFGSFPTVVAIITAVDDQGEPRGFTCNAVCSVSVAPPLLLISVDKRSQTLPALESSQAFVVNFLSASGQEASQVFAGKGQDKFTHVRWRPSEAAGGAPILSDMALAYAECRVVQTVEAGDHWLFIGQVEGGGTQPHEPLLYCQGEYSVWPQLVPSGS</sequence>
<evidence type="ECO:0000259" key="2">
    <source>
        <dbReference type="SMART" id="SM00903"/>
    </source>
</evidence>
<dbReference type="InterPro" id="IPR050268">
    <property type="entry name" value="NADH-dep_flavin_reductase"/>
</dbReference>
<evidence type="ECO:0000313" key="4">
    <source>
        <dbReference type="Proteomes" id="UP000600946"/>
    </source>
</evidence>
<organism evidence="3 4">
    <name type="scientific">Streptomyces xanthochromogenes</name>
    <dbReference type="NCBI Taxonomy" id="67384"/>
    <lineage>
        <taxon>Bacteria</taxon>
        <taxon>Bacillati</taxon>
        <taxon>Actinomycetota</taxon>
        <taxon>Actinomycetes</taxon>
        <taxon>Kitasatosporales</taxon>
        <taxon>Streptomycetaceae</taxon>
        <taxon>Streptomyces</taxon>
    </lineage>
</organism>
<gene>
    <name evidence="3" type="ORF">GCM10010326_11420</name>
</gene>
<keyword evidence="1" id="KW-0560">Oxidoreductase</keyword>
<dbReference type="Pfam" id="PF01613">
    <property type="entry name" value="Flavin_Reduct"/>
    <property type="match status" value="1"/>
</dbReference>
<dbReference type="InterPro" id="IPR002563">
    <property type="entry name" value="Flavin_Rdtase-like_dom"/>
</dbReference>
<dbReference type="PANTHER" id="PTHR30466">
    <property type="entry name" value="FLAVIN REDUCTASE"/>
    <property type="match status" value="1"/>
</dbReference>
<dbReference type="SUPFAM" id="SSF50475">
    <property type="entry name" value="FMN-binding split barrel"/>
    <property type="match status" value="1"/>
</dbReference>